<dbReference type="GO" id="GO:0043386">
    <property type="term" value="P:mycotoxin biosynthetic process"/>
    <property type="evidence" value="ECO:0007669"/>
    <property type="project" value="InterPro"/>
</dbReference>
<sequence>MCNGDMGLVIFHWVRDHGPAPYPDFSTMHQCRDSVAKLNTAERHVALIVKYITKTSVARELPSFP</sequence>
<protein>
    <submittedName>
        <fullName evidence="2">Uncharacterized protein</fullName>
    </submittedName>
</protein>
<name>A0A6A6RRA9_9PLEO</name>
<gene>
    <name evidence="2" type="ORF">P280DRAFT_520756</name>
</gene>
<reference evidence="2" key="1">
    <citation type="journal article" date="2020" name="Stud. Mycol.">
        <title>101 Dothideomycetes genomes: a test case for predicting lifestyles and emergence of pathogens.</title>
        <authorList>
            <person name="Haridas S."/>
            <person name="Albert R."/>
            <person name="Binder M."/>
            <person name="Bloem J."/>
            <person name="Labutti K."/>
            <person name="Salamov A."/>
            <person name="Andreopoulos B."/>
            <person name="Baker S."/>
            <person name="Barry K."/>
            <person name="Bills G."/>
            <person name="Bluhm B."/>
            <person name="Cannon C."/>
            <person name="Castanera R."/>
            <person name="Culley D."/>
            <person name="Daum C."/>
            <person name="Ezra D."/>
            <person name="Gonzalez J."/>
            <person name="Henrissat B."/>
            <person name="Kuo A."/>
            <person name="Liang C."/>
            <person name="Lipzen A."/>
            <person name="Lutzoni F."/>
            <person name="Magnuson J."/>
            <person name="Mondo S."/>
            <person name="Nolan M."/>
            <person name="Ohm R."/>
            <person name="Pangilinan J."/>
            <person name="Park H.-J."/>
            <person name="Ramirez L."/>
            <person name="Alfaro M."/>
            <person name="Sun H."/>
            <person name="Tritt A."/>
            <person name="Yoshinaga Y."/>
            <person name="Zwiers L.-H."/>
            <person name="Turgeon B."/>
            <person name="Goodwin S."/>
            <person name="Spatafora J."/>
            <person name="Crous P."/>
            <person name="Grigoriev I."/>
        </authorList>
    </citation>
    <scope>NUCLEOTIDE SEQUENCE</scope>
    <source>
        <strain evidence="2">CBS 473.64</strain>
    </source>
</reference>
<dbReference type="Pfam" id="PF11807">
    <property type="entry name" value="UstYa"/>
    <property type="match status" value="1"/>
</dbReference>
<dbReference type="InterPro" id="IPR021765">
    <property type="entry name" value="UstYa-like"/>
</dbReference>
<comment type="similarity">
    <text evidence="1">Belongs to the ustYa family.</text>
</comment>
<keyword evidence="3" id="KW-1185">Reference proteome</keyword>
<evidence type="ECO:0000313" key="2">
    <source>
        <dbReference type="EMBL" id="KAF2638169.1"/>
    </source>
</evidence>
<evidence type="ECO:0000256" key="1">
    <source>
        <dbReference type="ARBA" id="ARBA00035112"/>
    </source>
</evidence>
<proteinExistence type="inferred from homology"/>
<dbReference type="Proteomes" id="UP000799753">
    <property type="component" value="Unassembled WGS sequence"/>
</dbReference>
<evidence type="ECO:0000313" key="3">
    <source>
        <dbReference type="Proteomes" id="UP000799753"/>
    </source>
</evidence>
<dbReference type="AlphaFoldDB" id="A0A6A6RRA9"/>
<organism evidence="2 3">
    <name type="scientific">Massarina eburnea CBS 473.64</name>
    <dbReference type="NCBI Taxonomy" id="1395130"/>
    <lineage>
        <taxon>Eukaryota</taxon>
        <taxon>Fungi</taxon>
        <taxon>Dikarya</taxon>
        <taxon>Ascomycota</taxon>
        <taxon>Pezizomycotina</taxon>
        <taxon>Dothideomycetes</taxon>
        <taxon>Pleosporomycetidae</taxon>
        <taxon>Pleosporales</taxon>
        <taxon>Massarineae</taxon>
        <taxon>Massarinaceae</taxon>
        <taxon>Massarina</taxon>
    </lineage>
</organism>
<dbReference type="OrthoDB" id="3687641at2759"/>
<dbReference type="EMBL" id="MU006791">
    <property type="protein sequence ID" value="KAF2638169.1"/>
    <property type="molecule type" value="Genomic_DNA"/>
</dbReference>
<accession>A0A6A6RRA9</accession>